<keyword evidence="3 6" id="KW-0489">Methyltransferase</keyword>
<proteinExistence type="inferred from homology"/>
<dbReference type="InterPro" id="IPR011610">
    <property type="entry name" value="SAM_mthyl_Trfase_ML2640-like"/>
</dbReference>
<dbReference type="Proteomes" id="UP000316706">
    <property type="component" value="Unassembled WGS sequence"/>
</dbReference>
<accession>A0A543IKT8</accession>
<evidence type="ECO:0000256" key="6">
    <source>
        <dbReference type="RuleBase" id="RU362030"/>
    </source>
</evidence>
<keyword evidence="8" id="KW-1185">Reference proteome</keyword>
<dbReference type="SUPFAM" id="SSF53335">
    <property type="entry name" value="S-adenosyl-L-methionine-dependent methyltransferases"/>
    <property type="match status" value="1"/>
</dbReference>
<dbReference type="EMBL" id="VFPO01000001">
    <property type="protein sequence ID" value="TQM71193.1"/>
    <property type="molecule type" value="Genomic_DNA"/>
</dbReference>
<evidence type="ECO:0000313" key="7">
    <source>
        <dbReference type="EMBL" id="TQM71193.1"/>
    </source>
</evidence>
<dbReference type="PANTHER" id="PTHR43619:SF2">
    <property type="entry name" value="S-ADENOSYL-L-METHIONINE-DEPENDENT METHYLTRANSFERASES SUPERFAMILY PROTEIN"/>
    <property type="match status" value="1"/>
</dbReference>
<dbReference type="NCBIfam" id="TIGR00027">
    <property type="entry name" value="mthyl_TIGR00027"/>
    <property type="match status" value="1"/>
</dbReference>
<organism evidence="7 8">
    <name type="scientific">Actinomadura hallensis</name>
    <dbReference type="NCBI Taxonomy" id="337895"/>
    <lineage>
        <taxon>Bacteria</taxon>
        <taxon>Bacillati</taxon>
        <taxon>Actinomycetota</taxon>
        <taxon>Actinomycetes</taxon>
        <taxon>Streptosporangiales</taxon>
        <taxon>Thermomonosporaceae</taxon>
        <taxon>Actinomadura</taxon>
    </lineage>
</organism>
<dbReference type="GO" id="GO:0032259">
    <property type="term" value="P:methylation"/>
    <property type="evidence" value="ECO:0007669"/>
    <property type="project" value="UniProtKB-KW"/>
</dbReference>
<dbReference type="Gene3D" id="3.40.50.150">
    <property type="entry name" value="Vaccinia Virus protein VP39"/>
    <property type="match status" value="1"/>
</dbReference>
<reference evidence="7 8" key="1">
    <citation type="submission" date="2019-06" db="EMBL/GenBank/DDBJ databases">
        <title>Sequencing the genomes of 1000 actinobacteria strains.</title>
        <authorList>
            <person name="Klenk H.-P."/>
        </authorList>
    </citation>
    <scope>NUCLEOTIDE SEQUENCE [LARGE SCALE GENOMIC DNA]</scope>
    <source>
        <strain evidence="7 8">DSM 45043</strain>
    </source>
</reference>
<comment type="caution">
    <text evidence="7">The sequence shown here is derived from an EMBL/GenBank/DDBJ whole genome shotgun (WGS) entry which is preliminary data.</text>
</comment>
<keyword evidence="4 7" id="KW-0808">Transferase</keyword>
<evidence type="ECO:0000256" key="2">
    <source>
        <dbReference type="ARBA" id="ARBA00008138"/>
    </source>
</evidence>
<name>A0A543IKT8_9ACTN</name>
<comment type="function">
    <text evidence="1 6">Exhibits S-adenosyl-L-methionine-dependent methyltransferase activity.</text>
</comment>
<protein>
    <recommendedName>
        <fullName evidence="6">S-adenosyl-L-methionine-dependent methyltransferase</fullName>
        <ecNumber evidence="6">2.1.1.-</ecNumber>
    </recommendedName>
</protein>
<dbReference type="InterPro" id="IPR007213">
    <property type="entry name" value="Ppm1/Ppm2/Tcmp"/>
</dbReference>
<dbReference type="AlphaFoldDB" id="A0A543IKT8"/>
<keyword evidence="5 6" id="KW-0949">S-adenosyl-L-methionine</keyword>
<dbReference type="EC" id="2.1.1.-" evidence="6"/>
<dbReference type="GO" id="GO:0008168">
    <property type="term" value="F:methyltransferase activity"/>
    <property type="evidence" value="ECO:0007669"/>
    <property type="project" value="UniProtKB-UniRule"/>
</dbReference>
<evidence type="ECO:0000256" key="3">
    <source>
        <dbReference type="ARBA" id="ARBA00022603"/>
    </source>
</evidence>
<dbReference type="Pfam" id="PF04072">
    <property type="entry name" value="LCM"/>
    <property type="match status" value="1"/>
</dbReference>
<gene>
    <name evidence="7" type="ORF">FHX41_4949</name>
</gene>
<evidence type="ECO:0000256" key="5">
    <source>
        <dbReference type="ARBA" id="ARBA00022691"/>
    </source>
</evidence>
<comment type="similarity">
    <text evidence="2 6">Belongs to the UPF0677 family.</text>
</comment>
<evidence type="ECO:0000256" key="4">
    <source>
        <dbReference type="ARBA" id="ARBA00022679"/>
    </source>
</evidence>
<evidence type="ECO:0000313" key="8">
    <source>
        <dbReference type="Proteomes" id="UP000316706"/>
    </source>
</evidence>
<dbReference type="InterPro" id="IPR029063">
    <property type="entry name" value="SAM-dependent_MTases_sf"/>
</dbReference>
<dbReference type="PANTHER" id="PTHR43619">
    <property type="entry name" value="S-ADENOSYL-L-METHIONINE-DEPENDENT METHYLTRANSFERASE YKTD-RELATED"/>
    <property type="match status" value="1"/>
</dbReference>
<sequence>MADGEPKVFADTVAPRLLGGLADEMIRYHREQGEHIILAGTRAVTTVRARYAEQRLGRHVQYVILGAGLDTFAYRADGGIAVFEVDHPATQEWKKGLLKAAAIAVPRQVAFAPADLAVERPLRRLLDAGFDAARPALVSWLGVSYYLTRDAVAATLAELGRLAPGSEIVMDYALPDGMRDAEGDAYARIAEQIVAERGEPYASHFAPDEINALLSDHGFEVDQNVSLRDAVPTPMWRRTDSLRPFDCFRLVSATISG</sequence>
<evidence type="ECO:0000256" key="1">
    <source>
        <dbReference type="ARBA" id="ARBA00003907"/>
    </source>
</evidence>